<organism evidence="2 3">
    <name type="scientific">Roseobacter ponti</name>
    <dbReference type="NCBI Taxonomy" id="1891787"/>
    <lineage>
        <taxon>Bacteria</taxon>
        <taxon>Pseudomonadati</taxon>
        <taxon>Pseudomonadota</taxon>
        <taxon>Alphaproteobacteria</taxon>
        <taxon>Rhodobacterales</taxon>
        <taxon>Roseobacteraceae</taxon>
        <taxon>Roseobacter</taxon>
    </lineage>
</organism>
<feature type="signal peptide" evidence="1">
    <location>
        <begin position="1"/>
        <end position="20"/>
    </location>
</feature>
<gene>
    <name evidence="2" type="ORF">G3256_13915</name>
</gene>
<protein>
    <submittedName>
        <fullName evidence="2">Uncharacterized protein</fullName>
    </submittedName>
</protein>
<dbReference type="RefSeq" id="WP_169641409.1">
    <property type="nucleotide sequence ID" value="NZ_CP048788.1"/>
</dbReference>
<dbReference type="AlphaFoldDB" id="A0A858SV93"/>
<dbReference type="KEGG" id="rpon:G3256_13915"/>
<proteinExistence type="predicted"/>
<accession>A0A858SV93</accession>
<keyword evidence="3" id="KW-1185">Reference proteome</keyword>
<dbReference type="Proteomes" id="UP000503308">
    <property type="component" value="Chromosome"/>
</dbReference>
<keyword evidence="1" id="KW-0732">Signal</keyword>
<reference evidence="2 3" key="1">
    <citation type="submission" date="2020-02" db="EMBL/GenBank/DDBJ databases">
        <title>Genome sequence of Roseobacter ponti.</title>
        <authorList>
            <person name="Hollensteiner J."/>
            <person name="Schneider D."/>
            <person name="Poehlein A."/>
            <person name="Daniel R."/>
        </authorList>
    </citation>
    <scope>NUCLEOTIDE SEQUENCE [LARGE SCALE GENOMIC DNA]</scope>
    <source>
        <strain evidence="2 3">DSM 106830</strain>
    </source>
</reference>
<feature type="chain" id="PRO_5032924250" evidence="1">
    <location>
        <begin position="21"/>
        <end position="244"/>
    </location>
</feature>
<evidence type="ECO:0000313" key="2">
    <source>
        <dbReference type="EMBL" id="QJF52190.1"/>
    </source>
</evidence>
<dbReference type="EMBL" id="CP048788">
    <property type="protein sequence ID" value="QJF52190.1"/>
    <property type="molecule type" value="Genomic_DNA"/>
</dbReference>
<evidence type="ECO:0000313" key="3">
    <source>
        <dbReference type="Proteomes" id="UP000503308"/>
    </source>
</evidence>
<name>A0A858SV93_9RHOB</name>
<sequence length="244" mass="25938">MFSRSFFALVFSICGAGVIAQTTGVPAEMPPVGYTGSQFVDSRGCVFNRVGVDDAVRWVPRVNPARRQVCGRSPTFPAAVTASTPPAEAPVISPDAEVVIVVPQVAEPAPAGSDTAVPVADVPRAQAPAPVVKAPAPVVVAPAHVVVARQPSPVRNRRVGPSLVGTVVTPATAASKGVPLTARVLPRHVYEERLQFRPVTVPPGHRKAWSDGRLNPRRAEQTLQGHADMQQLWTRGVPMREQER</sequence>
<evidence type="ECO:0000256" key="1">
    <source>
        <dbReference type="SAM" id="SignalP"/>
    </source>
</evidence>